<dbReference type="EMBL" id="PVNL01000149">
    <property type="protein sequence ID" value="PRP93317.1"/>
    <property type="molecule type" value="Genomic_DNA"/>
</dbReference>
<gene>
    <name evidence="1" type="ORF">ENSA7_81510</name>
</gene>
<protein>
    <submittedName>
        <fullName evidence="1">Uncharacterized protein</fullName>
    </submittedName>
</protein>
<dbReference type="AlphaFoldDB" id="A0A2S9XKG0"/>
<accession>A0A2S9XKG0</accession>
<proteinExistence type="predicted"/>
<evidence type="ECO:0000313" key="2">
    <source>
        <dbReference type="Proteomes" id="UP000238823"/>
    </source>
</evidence>
<organism evidence="1 2">
    <name type="scientific">Enhygromyxa salina</name>
    <dbReference type="NCBI Taxonomy" id="215803"/>
    <lineage>
        <taxon>Bacteria</taxon>
        <taxon>Pseudomonadati</taxon>
        <taxon>Myxococcota</taxon>
        <taxon>Polyangia</taxon>
        <taxon>Nannocystales</taxon>
        <taxon>Nannocystaceae</taxon>
        <taxon>Enhygromyxa</taxon>
    </lineage>
</organism>
<dbReference type="Proteomes" id="UP000238823">
    <property type="component" value="Unassembled WGS sequence"/>
</dbReference>
<sequence length="73" mass="7575">MTGTRTQGSSGPGTPQPCFFSVWAGRWIQLSSWIIAFENGSKPIASSWAKDLAAPPDPGTACGRGPSSCATTM</sequence>
<reference evidence="1 2" key="1">
    <citation type="submission" date="2018-03" db="EMBL/GenBank/DDBJ databases">
        <title>Draft Genome Sequences of the Obligatory Marine Myxobacteria Enhygromyxa salina SWB007.</title>
        <authorList>
            <person name="Poehlein A."/>
            <person name="Moghaddam J.A."/>
            <person name="Harms H."/>
            <person name="Alanjari M."/>
            <person name="Koenig G.M."/>
            <person name="Daniel R."/>
            <person name="Schaeberle T.F."/>
        </authorList>
    </citation>
    <scope>NUCLEOTIDE SEQUENCE [LARGE SCALE GENOMIC DNA]</scope>
    <source>
        <strain evidence="1 2">SWB007</strain>
    </source>
</reference>
<evidence type="ECO:0000313" key="1">
    <source>
        <dbReference type="EMBL" id="PRP93317.1"/>
    </source>
</evidence>
<comment type="caution">
    <text evidence="1">The sequence shown here is derived from an EMBL/GenBank/DDBJ whole genome shotgun (WGS) entry which is preliminary data.</text>
</comment>
<name>A0A2S9XKG0_9BACT</name>